<dbReference type="AlphaFoldDB" id="A0AAW4ILM8"/>
<accession>A0AAW4ILM8</accession>
<comment type="caution">
    <text evidence="1">The sequence shown here is derived from an EMBL/GenBank/DDBJ whole genome shotgun (WGS) entry which is preliminary data.</text>
</comment>
<dbReference type="Pfam" id="PF02635">
    <property type="entry name" value="DsrE"/>
    <property type="match status" value="1"/>
</dbReference>
<organism evidence="1 2">
    <name type="scientific">Psychrobacter halodurans</name>
    <dbReference type="NCBI Taxonomy" id="2818439"/>
    <lineage>
        <taxon>Bacteria</taxon>
        <taxon>Pseudomonadati</taxon>
        <taxon>Pseudomonadota</taxon>
        <taxon>Gammaproteobacteria</taxon>
        <taxon>Moraxellales</taxon>
        <taxon>Moraxellaceae</taxon>
        <taxon>Psychrobacter</taxon>
    </lineage>
</organism>
<dbReference type="Proteomes" id="UP000664161">
    <property type="component" value="Unassembled WGS sequence"/>
</dbReference>
<keyword evidence="2" id="KW-1185">Reference proteome</keyword>
<dbReference type="Gene3D" id="3.40.1260.10">
    <property type="entry name" value="DsrEFH-like"/>
    <property type="match status" value="1"/>
</dbReference>
<proteinExistence type="predicted"/>
<dbReference type="InterPro" id="IPR027396">
    <property type="entry name" value="DsrEFH-like"/>
</dbReference>
<reference evidence="1 2" key="1">
    <citation type="submission" date="2021-03" db="EMBL/GenBank/DDBJ databases">
        <authorList>
            <person name="Shang D.-D."/>
            <person name="Du Z.-J."/>
            <person name="Chen G.-J."/>
        </authorList>
    </citation>
    <scope>NUCLEOTIDE SEQUENCE [LARGE SCALE GENOMIC DNA]</scope>
    <source>
        <strain evidence="1 2">F2608</strain>
    </source>
</reference>
<dbReference type="SUPFAM" id="SSF75169">
    <property type="entry name" value="DsrEFH-like"/>
    <property type="match status" value="1"/>
</dbReference>
<dbReference type="InterPro" id="IPR003787">
    <property type="entry name" value="Sulphur_relay_DsrE/F-like"/>
</dbReference>
<dbReference type="EMBL" id="JAGBKN010000002">
    <property type="protein sequence ID" value="MBO1516081.1"/>
    <property type="molecule type" value="Genomic_DNA"/>
</dbReference>
<name>A0AAW4ILM8_9GAMM</name>
<gene>
    <name evidence="1" type="ORF">J3491_01870</name>
</gene>
<protein>
    <submittedName>
        <fullName evidence="1">DsrE family protein</fullName>
    </submittedName>
</protein>
<evidence type="ECO:0000313" key="2">
    <source>
        <dbReference type="Proteomes" id="UP000664161"/>
    </source>
</evidence>
<sequence>MANNTDYRTDYVGTLFDNAESNPSKITLAFTMAGKALEQGHSASVILMVDAVHLALPNALDNVDIGAPFKPAKELLEAFIDKGGNVLVCGACMEHNRIEDTAIDTRFTKISGDDVVALLMHAKGSLQLN</sequence>
<dbReference type="RefSeq" id="WP_207969013.1">
    <property type="nucleotide sequence ID" value="NZ_JAGBKN010000002.1"/>
</dbReference>
<evidence type="ECO:0000313" key="1">
    <source>
        <dbReference type="EMBL" id="MBO1516081.1"/>
    </source>
</evidence>